<accession>A0A5J5IF26</accession>
<evidence type="ECO:0000313" key="2">
    <source>
        <dbReference type="Proteomes" id="UP000326903"/>
    </source>
</evidence>
<comment type="caution">
    <text evidence="1">The sequence shown here is derived from an EMBL/GenBank/DDBJ whole genome shotgun (WGS) entry which is preliminary data.</text>
</comment>
<keyword evidence="2" id="KW-1185">Reference proteome</keyword>
<proteinExistence type="predicted"/>
<gene>
    <name evidence="1" type="ORF">FW778_17370</name>
</gene>
<reference evidence="1 2" key="1">
    <citation type="submission" date="2019-09" db="EMBL/GenBank/DDBJ databases">
        <title>Draft genome sequence of Ginsengibacter sp. BR5-29.</title>
        <authorList>
            <person name="Im W.-T."/>
        </authorList>
    </citation>
    <scope>NUCLEOTIDE SEQUENCE [LARGE SCALE GENOMIC DNA]</scope>
    <source>
        <strain evidence="1 2">BR5-29</strain>
    </source>
</reference>
<evidence type="ECO:0000313" key="1">
    <source>
        <dbReference type="EMBL" id="KAA9037197.1"/>
    </source>
</evidence>
<organism evidence="1 2">
    <name type="scientific">Ginsengibacter hankyongi</name>
    <dbReference type="NCBI Taxonomy" id="2607284"/>
    <lineage>
        <taxon>Bacteria</taxon>
        <taxon>Pseudomonadati</taxon>
        <taxon>Bacteroidota</taxon>
        <taxon>Chitinophagia</taxon>
        <taxon>Chitinophagales</taxon>
        <taxon>Chitinophagaceae</taxon>
        <taxon>Ginsengibacter</taxon>
    </lineage>
</organism>
<dbReference type="EMBL" id="VYQF01000006">
    <property type="protein sequence ID" value="KAA9037197.1"/>
    <property type="molecule type" value="Genomic_DNA"/>
</dbReference>
<evidence type="ECO:0008006" key="3">
    <source>
        <dbReference type="Google" id="ProtNLM"/>
    </source>
</evidence>
<dbReference type="AlphaFoldDB" id="A0A5J5IF26"/>
<dbReference type="RefSeq" id="WP_150416125.1">
    <property type="nucleotide sequence ID" value="NZ_VYQF01000006.1"/>
</dbReference>
<dbReference type="Proteomes" id="UP000326903">
    <property type="component" value="Unassembled WGS sequence"/>
</dbReference>
<protein>
    <recommendedName>
        <fullName evidence="3">DNA-binding protein</fullName>
    </recommendedName>
</protein>
<sequence length="126" mass="14345">MKNILIIVFCLSAFGSYAQKEIKVEDAKNHVGETVRICTKIFGGKFFERDTLTLLNAGAYYPNAPLTIVIRARARKEFNKPEEYYKGAEVCVTGKIEMFKNIPQIEVTSKTQLVENLKDHTNEEPK</sequence>
<name>A0A5J5IF26_9BACT</name>